<dbReference type="Proteomes" id="UP000198935">
    <property type="component" value="Unassembled WGS sequence"/>
</dbReference>
<keyword evidence="1" id="KW-1133">Transmembrane helix</keyword>
<dbReference type="STRING" id="1503961.SAMN05421736_11164"/>
<evidence type="ECO:0000256" key="1">
    <source>
        <dbReference type="SAM" id="Phobius"/>
    </source>
</evidence>
<reference evidence="3" key="1">
    <citation type="submission" date="2016-10" db="EMBL/GenBank/DDBJ databases">
        <authorList>
            <person name="Varghese N."/>
            <person name="Submissions S."/>
        </authorList>
    </citation>
    <scope>NUCLEOTIDE SEQUENCE [LARGE SCALE GENOMIC DNA]</scope>
    <source>
        <strain evidence="3">SP</strain>
    </source>
</reference>
<feature type="transmembrane region" description="Helical" evidence="1">
    <location>
        <begin position="35"/>
        <end position="58"/>
    </location>
</feature>
<organism evidence="2 3">
    <name type="scientific">Evansella caseinilytica</name>
    <dbReference type="NCBI Taxonomy" id="1503961"/>
    <lineage>
        <taxon>Bacteria</taxon>
        <taxon>Bacillati</taxon>
        <taxon>Bacillota</taxon>
        <taxon>Bacilli</taxon>
        <taxon>Bacillales</taxon>
        <taxon>Bacillaceae</taxon>
        <taxon>Evansella</taxon>
    </lineage>
</organism>
<proteinExistence type="predicted"/>
<sequence length="63" mass="6941">MRTIIFVLLGWIGGHLLGSGFIKLLLFIFDIDVTNVPFVILLLPYLSALGLAFALPIIDKAKQ</sequence>
<evidence type="ECO:0000313" key="2">
    <source>
        <dbReference type="EMBL" id="SDZ38136.1"/>
    </source>
</evidence>
<protein>
    <submittedName>
        <fullName evidence="2">Uncharacterized protein</fullName>
    </submittedName>
</protein>
<evidence type="ECO:0000313" key="3">
    <source>
        <dbReference type="Proteomes" id="UP000198935"/>
    </source>
</evidence>
<feature type="transmembrane region" description="Helical" evidence="1">
    <location>
        <begin position="7"/>
        <end position="29"/>
    </location>
</feature>
<dbReference type="EMBL" id="FNPI01000011">
    <property type="protein sequence ID" value="SDZ38136.1"/>
    <property type="molecule type" value="Genomic_DNA"/>
</dbReference>
<dbReference type="AlphaFoldDB" id="A0A1H3SJH1"/>
<accession>A0A1H3SJH1</accession>
<keyword evidence="1" id="KW-0812">Transmembrane</keyword>
<keyword evidence="1" id="KW-0472">Membrane</keyword>
<gene>
    <name evidence="2" type="ORF">SAMN05421736_11164</name>
</gene>
<keyword evidence="3" id="KW-1185">Reference proteome</keyword>
<name>A0A1H3SJH1_9BACI</name>